<accession>E3T4L1</accession>
<organismHost>
    <name type="scientific">Cafeteria roenbergensis</name>
    <name type="common">Marine flagellate</name>
    <dbReference type="NCBI Taxonomy" id="33653"/>
</organismHost>
<gene>
    <name evidence="2" type="ORF">crov091</name>
</gene>
<feature type="transmembrane region" description="Helical" evidence="1">
    <location>
        <begin position="161"/>
        <end position="179"/>
    </location>
</feature>
<organism evidence="2 3">
    <name type="scientific">Cafeteria roenbergensis virus (strain BV-PW1)</name>
    <name type="common">CroV</name>
    <dbReference type="NCBI Taxonomy" id="693272"/>
    <lineage>
        <taxon>Viruses</taxon>
        <taxon>Varidnaviria</taxon>
        <taxon>Bamfordvirae</taxon>
        <taxon>Nucleocytoviricota</taxon>
        <taxon>Megaviricetes</taxon>
        <taxon>Imitervirales</taxon>
        <taxon>Mimiviridae</taxon>
        <taxon>Aliimimivirinae</taxon>
        <taxon>Rheavirus</taxon>
        <taxon>Rheavirus sinusmexicani</taxon>
    </lineage>
</organism>
<dbReference type="Proteomes" id="UP000029781">
    <property type="component" value="Segment"/>
</dbReference>
<sequence>MYCYVITSIILTISLIISNIGINYYYYYSYTNEINMIFNSLGMLCNLISIQAFASKNRIDLNTWIFISFGSMIIGSTSMMIQYYLHPFMFLFGGEVCKIFVSIIGICIWTKYQNYLRTHRYNYLLWPFIILLVVCVVSLGYNEMLSYLQLTLPEKNNETSIQIINIFIFITSFYPMLLLSLRFFNSWYILILFLLVTTFLEITFNYPVYLTVNNLTIMVGMGIFLLHYPEINVTSERSDTPTPYAPSNFQQIYIV</sequence>
<keyword evidence="3" id="KW-1185">Reference proteome</keyword>
<dbReference type="EMBL" id="GU244497">
    <property type="protein sequence ID" value="ADO67124.1"/>
    <property type="molecule type" value="Genomic_DNA"/>
</dbReference>
<keyword evidence="1" id="KW-0812">Transmembrane</keyword>
<reference evidence="2 3" key="1">
    <citation type="journal article" date="2010" name="Proc. Natl. Acad. Sci. U.S.A.">
        <title>Giant virus with a remarkable complement of genes infects marine zooplankton.</title>
        <authorList>
            <person name="Fischer M.G."/>
            <person name="Allen M.J."/>
            <person name="Wilson W.H."/>
            <person name="Suttle C.A."/>
        </authorList>
    </citation>
    <scope>NUCLEOTIDE SEQUENCE [LARGE SCALE GENOMIC DNA]</scope>
    <source>
        <strain evidence="2 3">BV-PW1</strain>
    </source>
</reference>
<feature type="transmembrane region" description="Helical" evidence="1">
    <location>
        <begin position="210"/>
        <end position="228"/>
    </location>
</feature>
<feature type="transmembrane region" description="Helical" evidence="1">
    <location>
        <begin position="7"/>
        <end position="28"/>
    </location>
</feature>
<dbReference type="GeneID" id="9887493"/>
<proteinExistence type="predicted"/>
<keyword evidence="1" id="KW-1133">Transmembrane helix</keyword>
<name>E3T4L1_CROVB</name>
<dbReference type="KEGG" id="vg:9887493"/>
<feature type="transmembrane region" description="Helical" evidence="1">
    <location>
        <begin position="61"/>
        <end position="84"/>
    </location>
</feature>
<feature type="transmembrane region" description="Helical" evidence="1">
    <location>
        <begin position="90"/>
        <end position="109"/>
    </location>
</feature>
<dbReference type="RefSeq" id="YP_003969723.1">
    <property type="nucleotide sequence ID" value="NC_014637.1"/>
</dbReference>
<feature type="transmembrane region" description="Helical" evidence="1">
    <location>
        <begin position="186"/>
        <end position="204"/>
    </location>
</feature>
<keyword evidence="1" id="KW-0472">Membrane</keyword>
<evidence type="ECO:0000256" key="1">
    <source>
        <dbReference type="SAM" id="Phobius"/>
    </source>
</evidence>
<protein>
    <submittedName>
        <fullName evidence="2">Uncharacterized protein</fullName>
    </submittedName>
</protein>
<evidence type="ECO:0000313" key="3">
    <source>
        <dbReference type="Proteomes" id="UP000029781"/>
    </source>
</evidence>
<evidence type="ECO:0000313" key="2">
    <source>
        <dbReference type="EMBL" id="ADO67124.1"/>
    </source>
</evidence>
<feature type="transmembrane region" description="Helical" evidence="1">
    <location>
        <begin position="121"/>
        <end position="141"/>
    </location>
</feature>